<keyword evidence="3" id="KW-1185">Reference proteome</keyword>
<comment type="similarity">
    <text evidence="1">Belongs to the eukaryotic-type primase small subunit family.</text>
</comment>
<dbReference type="Gene3D" id="3.90.920.10">
    <property type="entry name" value="DNA primase, PRIM domain"/>
    <property type="match status" value="1"/>
</dbReference>
<dbReference type="PlantReactome" id="R-OSA-9675815">
    <property type="pathway name" value="Leading strand synthesis"/>
</dbReference>
<evidence type="ECO:0000256" key="1">
    <source>
        <dbReference type="ARBA" id="ARBA00009762"/>
    </source>
</evidence>
<dbReference type="SMR" id="A0A0P0WL92"/>
<sequence>LFTNCFIYIIRICPFLDGKHPGCDQSYVGRREFSFTLENDIYVRFQSFDSVAEMENSIKEKCPFKIDIGPVYSVDPAKRHAYAQSGNNVFVPVERELIFDIVRNLQNFSCGFYLYFSSSICSKL</sequence>
<dbReference type="SUPFAM" id="SSF56747">
    <property type="entry name" value="Prim-pol domain"/>
    <property type="match status" value="1"/>
</dbReference>
<dbReference type="PaxDb" id="39947-A0A0P0WL92"/>
<feature type="non-terminal residue" evidence="2">
    <location>
        <position position="124"/>
    </location>
</feature>
<proteinExistence type="evidence at protein level"/>
<evidence type="ECO:0000313" key="3">
    <source>
        <dbReference type="Proteomes" id="UP000059680"/>
    </source>
</evidence>
<dbReference type="eggNOG" id="KOG2851">
    <property type="taxonomic scope" value="Eukaryota"/>
</dbReference>
<dbReference type="PlantReactome" id="R-OSA-9675782">
    <property type="pathway name" value="Maturation"/>
</dbReference>
<evidence type="ECO:0007829" key="4">
    <source>
        <dbReference type="ProteomicsDB" id="A0A0P0WL92"/>
    </source>
</evidence>
<dbReference type="PANTHER" id="PTHR10536">
    <property type="entry name" value="DNA PRIMASE SMALL SUBUNIT"/>
    <property type="match status" value="1"/>
</dbReference>
<dbReference type="STRING" id="39947.A0A0P0WL92"/>
<dbReference type="PlantReactome" id="R-OSA-9645850">
    <property type="pathway name" value="Activation of pre-replication complex"/>
</dbReference>
<dbReference type="InParanoid" id="A0A0P0WL92"/>
<protein>
    <submittedName>
        <fullName evidence="2">Os05g0358200 protein</fullName>
    </submittedName>
</protein>
<dbReference type="OMA" id="RICPFLD"/>
<dbReference type="PlantReactome" id="R-OSA-9675824">
    <property type="pathway name" value="DNA replication Initiation"/>
</dbReference>
<reference evidence="3" key="1">
    <citation type="journal article" date="2005" name="Nature">
        <title>The map-based sequence of the rice genome.</title>
        <authorList>
            <consortium name="International rice genome sequencing project (IRGSP)"/>
            <person name="Matsumoto T."/>
            <person name="Wu J."/>
            <person name="Kanamori H."/>
            <person name="Katayose Y."/>
            <person name="Fujisawa M."/>
            <person name="Namiki N."/>
            <person name="Mizuno H."/>
            <person name="Yamamoto K."/>
            <person name="Antonio B.A."/>
            <person name="Baba T."/>
            <person name="Sakata K."/>
            <person name="Nagamura Y."/>
            <person name="Aoki H."/>
            <person name="Arikawa K."/>
            <person name="Arita K."/>
            <person name="Bito T."/>
            <person name="Chiden Y."/>
            <person name="Fujitsuka N."/>
            <person name="Fukunaka R."/>
            <person name="Hamada M."/>
            <person name="Harada C."/>
            <person name="Hayashi A."/>
            <person name="Hijishita S."/>
            <person name="Honda M."/>
            <person name="Hosokawa S."/>
            <person name="Ichikawa Y."/>
            <person name="Idonuma A."/>
            <person name="Iijima M."/>
            <person name="Ikeda M."/>
            <person name="Ikeno M."/>
            <person name="Ito K."/>
            <person name="Ito S."/>
            <person name="Ito T."/>
            <person name="Ito Y."/>
            <person name="Ito Y."/>
            <person name="Iwabuchi A."/>
            <person name="Kamiya K."/>
            <person name="Karasawa W."/>
            <person name="Kurita K."/>
            <person name="Katagiri S."/>
            <person name="Kikuta A."/>
            <person name="Kobayashi H."/>
            <person name="Kobayashi N."/>
            <person name="Machita K."/>
            <person name="Maehara T."/>
            <person name="Masukawa M."/>
            <person name="Mizubayashi T."/>
            <person name="Mukai Y."/>
            <person name="Nagasaki H."/>
            <person name="Nagata Y."/>
            <person name="Naito S."/>
            <person name="Nakashima M."/>
            <person name="Nakama Y."/>
            <person name="Nakamichi Y."/>
            <person name="Nakamura M."/>
            <person name="Meguro A."/>
            <person name="Negishi M."/>
            <person name="Ohta I."/>
            <person name="Ohta T."/>
            <person name="Okamoto M."/>
            <person name="Ono N."/>
            <person name="Saji S."/>
            <person name="Sakaguchi M."/>
            <person name="Sakai K."/>
            <person name="Shibata M."/>
            <person name="Shimokawa T."/>
            <person name="Song J."/>
            <person name="Takazaki Y."/>
            <person name="Terasawa K."/>
            <person name="Tsugane M."/>
            <person name="Tsuji K."/>
            <person name="Ueda S."/>
            <person name="Waki K."/>
            <person name="Yamagata H."/>
            <person name="Yamamoto M."/>
            <person name="Yamamoto S."/>
            <person name="Yamane H."/>
            <person name="Yoshiki S."/>
            <person name="Yoshihara R."/>
            <person name="Yukawa K."/>
            <person name="Zhong H."/>
            <person name="Yano M."/>
            <person name="Yuan Q."/>
            <person name="Ouyang S."/>
            <person name="Liu J."/>
            <person name="Jones K.M."/>
            <person name="Gansberger K."/>
            <person name="Moffat K."/>
            <person name="Hill J."/>
            <person name="Bera J."/>
            <person name="Fadrosh D."/>
            <person name="Jin S."/>
            <person name="Johri S."/>
            <person name="Kim M."/>
            <person name="Overton L."/>
            <person name="Reardon M."/>
            <person name="Tsitrin T."/>
            <person name="Vuong H."/>
            <person name="Weaver B."/>
            <person name="Ciecko A."/>
            <person name="Tallon L."/>
            <person name="Jackson J."/>
            <person name="Pai G."/>
            <person name="Aken S.V."/>
            <person name="Utterback T."/>
            <person name="Reidmuller S."/>
            <person name="Feldblyum T."/>
            <person name="Hsiao J."/>
            <person name="Zismann V."/>
            <person name="Iobst S."/>
            <person name="de Vazeille A.R."/>
            <person name="Buell C.R."/>
            <person name="Ying K."/>
            <person name="Li Y."/>
            <person name="Lu T."/>
            <person name="Huang Y."/>
            <person name="Zhao Q."/>
            <person name="Feng Q."/>
            <person name="Zhang L."/>
            <person name="Zhu J."/>
            <person name="Weng Q."/>
            <person name="Mu J."/>
            <person name="Lu Y."/>
            <person name="Fan D."/>
            <person name="Liu Y."/>
            <person name="Guan J."/>
            <person name="Zhang Y."/>
            <person name="Yu S."/>
            <person name="Liu X."/>
            <person name="Zhang Y."/>
            <person name="Hong G."/>
            <person name="Han B."/>
            <person name="Choisne N."/>
            <person name="Demange N."/>
            <person name="Orjeda G."/>
            <person name="Samain S."/>
            <person name="Cattolico L."/>
            <person name="Pelletier E."/>
            <person name="Couloux A."/>
            <person name="Segurens B."/>
            <person name="Wincker P."/>
            <person name="D'Hont A."/>
            <person name="Scarpelli C."/>
            <person name="Weissenbach J."/>
            <person name="Salanoubat M."/>
            <person name="Quetier F."/>
            <person name="Yu Y."/>
            <person name="Kim H.R."/>
            <person name="Rambo T."/>
            <person name="Currie J."/>
            <person name="Collura K."/>
            <person name="Luo M."/>
            <person name="Yang T."/>
            <person name="Ammiraju J.S.S."/>
            <person name="Engler F."/>
            <person name="Soderlund C."/>
            <person name="Wing R.A."/>
            <person name="Palmer L.E."/>
            <person name="de la Bastide M."/>
            <person name="Spiegel L."/>
            <person name="Nascimento L."/>
            <person name="Zutavern T."/>
            <person name="O'Shaughnessy A."/>
            <person name="Dike S."/>
            <person name="Dedhia N."/>
            <person name="Preston R."/>
            <person name="Balija V."/>
            <person name="McCombie W.R."/>
            <person name="Chow T."/>
            <person name="Chen H."/>
            <person name="Chung M."/>
            <person name="Chen C."/>
            <person name="Shaw J."/>
            <person name="Wu H."/>
            <person name="Hsiao K."/>
            <person name="Chao Y."/>
            <person name="Chu M."/>
            <person name="Cheng C."/>
            <person name="Hour A."/>
            <person name="Lee P."/>
            <person name="Lin S."/>
            <person name="Lin Y."/>
            <person name="Liou J."/>
            <person name="Liu S."/>
            <person name="Hsing Y."/>
            <person name="Raghuvanshi S."/>
            <person name="Mohanty A."/>
            <person name="Bharti A.K."/>
            <person name="Gaur A."/>
            <person name="Gupta V."/>
            <person name="Kumar D."/>
            <person name="Ravi V."/>
            <person name="Vij S."/>
            <person name="Kapur A."/>
            <person name="Khurana P."/>
            <person name="Khurana P."/>
            <person name="Khurana J.P."/>
            <person name="Tyagi A.K."/>
            <person name="Gaikwad K."/>
            <person name="Singh A."/>
            <person name="Dalal V."/>
            <person name="Srivastava S."/>
            <person name="Dixit A."/>
            <person name="Pal A.K."/>
            <person name="Ghazi I.A."/>
            <person name="Yadav M."/>
            <person name="Pandit A."/>
            <person name="Bhargava A."/>
            <person name="Sureshbabu K."/>
            <person name="Batra K."/>
            <person name="Sharma T.R."/>
            <person name="Mohapatra T."/>
            <person name="Singh N.K."/>
            <person name="Messing J."/>
            <person name="Nelson A.B."/>
            <person name="Fuks G."/>
            <person name="Kavchok S."/>
            <person name="Keizer G."/>
            <person name="Linton E."/>
            <person name="Llaca V."/>
            <person name="Song R."/>
            <person name="Tanyolac B."/>
            <person name="Young S."/>
            <person name="Ho-Il K."/>
            <person name="Hahn J.H."/>
            <person name="Sangsakoo G."/>
            <person name="Vanavichit A."/>
            <person name="de Mattos Luiz.A.T."/>
            <person name="Zimmer P.D."/>
            <person name="Malone G."/>
            <person name="Dellagostin O."/>
            <person name="de Oliveira A.C."/>
            <person name="Bevan M."/>
            <person name="Bancroft I."/>
            <person name="Minx P."/>
            <person name="Cordum H."/>
            <person name="Wilson R."/>
            <person name="Cheng Z."/>
            <person name="Jin W."/>
            <person name="Jiang J."/>
            <person name="Leong S.A."/>
            <person name="Iwama H."/>
            <person name="Gojobori T."/>
            <person name="Itoh T."/>
            <person name="Niimura Y."/>
            <person name="Fujii Y."/>
            <person name="Habara T."/>
            <person name="Sakai H."/>
            <person name="Sato Y."/>
            <person name="Wilson G."/>
            <person name="Kumar K."/>
            <person name="McCouch S."/>
            <person name="Juretic N."/>
            <person name="Hoen D."/>
            <person name="Wright S."/>
            <person name="Bruskiewich R."/>
            <person name="Bureau T."/>
            <person name="Miyao A."/>
            <person name="Hirochika H."/>
            <person name="Nishikawa T."/>
            <person name="Kadowaki K."/>
            <person name="Sugiura M."/>
            <person name="Burr B."/>
            <person name="Sasaki T."/>
        </authorList>
    </citation>
    <scope>NUCLEOTIDE SEQUENCE [LARGE SCALE GENOMIC DNA]</scope>
    <source>
        <strain evidence="3">cv. Nipponbare</strain>
    </source>
</reference>
<accession>A0A0P0WL92</accession>
<dbReference type="Proteomes" id="UP000059680">
    <property type="component" value="Chromosome 5"/>
</dbReference>
<reference evidence="2 3" key="2">
    <citation type="journal article" date="2013" name="Plant Cell Physiol.">
        <title>Rice Annotation Project Database (RAP-DB): an integrative and interactive database for rice genomics.</title>
        <authorList>
            <person name="Sakai H."/>
            <person name="Lee S.S."/>
            <person name="Tanaka T."/>
            <person name="Numa H."/>
            <person name="Kim J."/>
            <person name="Kawahara Y."/>
            <person name="Wakimoto H."/>
            <person name="Yang C.C."/>
            <person name="Iwamoto M."/>
            <person name="Abe T."/>
            <person name="Yamada Y."/>
            <person name="Muto A."/>
            <person name="Inokuchi H."/>
            <person name="Ikemura T."/>
            <person name="Matsumoto T."/>
            <person name="Sasaki T."/>
            <person name="Itoh T."/>
        </authorList>
    </citation>
    <scope>NUCLEOTIDE SEQUENCE [LARGE SCALE GENOMIC DNA]</scope>
    <source>
        <strain evidence="3">cv. Nipponbare</strain>
    </source>
</reference>
<name>A0A0P0WL92_ORYSJ</name>
<organism evidence="2 3">
    <name type="scientific">Oryza sativa subsp. japonica</name>
    <name type="common">Rice</name>
    <dbReference type="NCBI Taxonomy" id="39947"/>
    <lineage>
        <taxon>Eukaryota</taxon>
        <taxon>Viridiplantae</taxon>
        <taxon>Streptophyta</taxon>
        <taxon>Embryophyta</taxon>
        <taxon>Tracheophyta</taxon>
        <taxon>Spermatophyta</taxon>
        <taxon>Magnoliopsida</taxon>
        <taxon>Liliopsida</taxon>
        <taxon>Poales</taxon>
        <taxon>Poaceae</taxon>
        <taxon>BOP clade</taxon>
        <taxon>Oryzoideae</taxon>
        <taxon>Oryzeae</taxon>
        <taxon>Oryzinae</taxon>
        <taxon>Oryza</taxon>
        <taxon>Oryza sativa</taxon>
    </lineage>
</organism>
<dbReference type="EMBL" id="AP014961">
    <property type="protein sequence ID" value="BAS93590.1"/>
    <property type="molecule type" value="Genomic_DNA"/>
</dbReference>
<gene>
    <name evidence="2" type="ordered locus">Os05g0358200</name>
    <name evidence="2" type="ORF">OSNPB_050358200</name>
</gene>
<evidence type="ECO:0000313" key="2">
    <source>
        <dbReference type="EMBL" id="BAS93590.1"/>
    </source>
</evidence>
<dbReference type="PlantReactome" id="R-OSA-9675885">
    <property type="pathway name" value="Lagging strand synthesis"/>
</dbReference>
<dbReference type="AlphaFoldDB" id="A0A0P0WL92"/>
<keyword evidence="4" id="KW-1267">Proteomics identification</keyword>
<reference evidence="2 3" key="3">
    <citation type="journal article" date="2013" name="Rice">
        <title>Improvement of the Oryza sativa Nipponbare reference genome using next generation sequence and optical map data.</title>
        <authorList>
            <person name="Kawahara Y."/>
            <person name="de la Bastide M."/>
            <person name="Hamilton J.P."/>
            <person name="Kanamori H."/>
            <person name="McCombie W.R."/>
            <person name="Ouyang S."/>
            <person name="Schwartz D.C."/>
            <person name="Tanaka T."/>
            <person name="Wu J."/>
            <person name="Zhou S."/>
            <person name="Childs K.L."/>
            <person name="Davidson R.M."/>
            <person name="Lin H."/>
            <person name="Quesada-Ocampo L."/>
            <person name="Vaillancourt B."/>
            <person name="Sakai H."/>
            <person name="Lee S.S."/>
            <person name="Kim J."/>
            <person name="Numa H."/>
            <person name="Itoh T."/>
            <person name="Buell C.R."/>
            <person name="Matsumoto T."/>
        </authorList>
    </citation>
    <scope>NUCLEOTIDE SEQUENCE [LARGE SCALE GENOMIC DNA]</scope>
    <source>
        <strain evidence="3">cv. Nipponbare</strain>
    </source>
</reference>